<dbReference type="NCBIfam" id="NF041390">
    <property type="entry name" value="TadE_Rv3655c"/>
    <property type="match status" value="1"/>
</dbReference>
<dbReference type="InterPro" id="IPR049790">
    <property type="entry name" value="Rv3655c/TadE"/>
</dbReference>
<organism evidence="1 2">
    <name type="scientific">Sphaerisporangium dianthi</name>
    <dbReference type="NCBI Taxonomy" id="1436120"/>
    <lineage>
        <taxon>Bacteria</taxon>
        <taxon>Bacillati</taxon>
        <taxon>Actinomycetota</taxon>
        <taxon>Actinomycetes</taxon>
        <taxon>Streptosporangiales</taxon>
        <taxon>Streptosporangiaceae</taxon>
        <taxon>Sphaerisporangium</taxon>
    </lineage>
</organism>
<reference evidence="2" key="1">
    <citation type="journal article" date="2019" name="Int. J. Syst. Evol. Microbiol.">
        <title>The Global Catalogue of Microorganisms (GCM) 10K type strain sequencing project: providing services to taxonomists for standard genome sequencing and annotation.</title>
        <authorList>
            <consortium name="The Broad Institute Genomics Platform"/>
            <consortium name="The Broad Institute Genome Sequencing Center for Infectious Disease"/>
            <person name="Wu L."/>
            <person name="Ma J."/>
        </authorList>
    </citation>
    <scope>NUCLEOTIDE SEQUENCE [LARGE SCALE GENOMIC DNA]</scope>
    <source>
        <strain evidence="2">CGMCC 4.7132</strain>
    </source>
</reference>
<comment type="caution">
    <text evidence="1">The sequence shown here is derived from an EMBL/GenBank/DDBJ whole genome shotgun (WGS) entry which is preliminary data.</text>
</comment>
<gene>
    <name evidence="1" type="ORF">ACFO60_03235</name>
</gene>
<name>A0ABV9C9H6_9ACTN</name>
<dbReference type="RefSeq" id="WP_380836593.1">
    <property type="nucleotide sequence ID" value="NZ_JBHSFP010000002.1"/>
</dbReference>
<evidence type="ECO:0000313" key="1">
    <source>
        <dbReference type="EMBL" id="MFC4529766.1"/>
    </source>
</evidence>
<proteinExistence type="predicted"/>
<accession>A0ABV9C9H6</accession>
<dbReference type="Proteomes" id="UP001596004">
    <property type="component" value="Unassembled WGS sequence"/>
</dbReference>
<protein>
    <submittedName>
        <fullName evidence="1">TadE family type IV pilus minor pilin</fullName>
    </submittedName>
</protein>
<dbReference type="EMBL" id="JBHSFP010000002">
    <property type="protein sequence ID" value="MFC4529766.1"/>
    <property type="molecule type" value="Genomic_DNA"/>
</dbReference>
<keyword evidence="2" id="KW-1185">Reference proteome</keyword>
<evidence type="ECO:0000313" key="2">
    <source>
        <dbReference type="Proteomes" id="UP001596004"/>
    </source>
</evidence>
<sequence>MTAETAVALPSLALVLGAALWAITAVGAHLECVDAARAGARAAARGEALEAVRQAAGSAAPPGAAVSVTLDARQSRVTITASIRPSWAIGMPPVRVGASAVSATEWGVEAAVTKEAQASADGLAGRP</sequence>